<evidence type="ECO:0000313" key="1">
    <source>
        <dbReference type="Proteomes" id="UP000515158"/>
    </source>
</evidence>
<proteinExistence type="predicted"/>
<sequence length="54" mass="6102">MSFIKKLTQQLPNWAPSLAGYGGAAGAILVFFTDWRLVTDYIPIYNTKYSTDKE</sequence>
<dbReference type="SUPFAM" id="SSF81518">
    <property type="entry name" value="Subunit XI (6.4 kDa protein) of cytochrome bc1 complex (Ubiquinol-cytochrome c reductase)"/>
    <property type="match status" value="1"/>
</dbReference>
<dbReference type="PANTHER" id="PTHR15420">
    <property type="entry name" value="UBIQUINOL-CYTOCHROME C REDUCTASE COMPLEX 6.4 KD PROTEIN"/>
    <property type="match status" value="1"/>
</dbReference>
<name>A0A6P8YMJ0_THRPL</name>
<accession>A0A6P8YMJ0</accession>
<dbReference type="KEGG" id="tpal:117645235"/>
<dbReference type="Gene3D" id="1.20.5.220">
    <property type="match status" value="1"/>
</dbReference>
<keyword evidence="1" id="KW-1185">Reference proteome</keyword>
<dbReference type="GeneID" id="117645235"/>
<dbReference type="GO" id="GO:0006122">
    <property type="term" value="P:mitochondrial electron transport, ubiquinol to cytochrome c"/>
    <property type="evidence" value="ECO:0007669"/>
    <property type="project" value="InterPro"/>
</dbReference>
<dbReference type="RefSeq" id="XP_034241173.1">
    <property type="nucleotide sequence ID" value="XM_034385282.1"/>
</dbReference>
<dbReference type="AlphaFoldDB" id="A0A6P8YMJ0"/>
<dbReference type="InParanoid" id="A0A6P8YMJ0"/>
<dbReference type="PANTHER" id="PTHR15420:SF2">
    <property type="entry name" value="CYTOCHROME B-C1 COMPLEX SUBUNIT 10"/>
    <property type="match status" value="1"/>
</dbReference>
<organism evidence="2">
    <name type="scientific">Thrips palmi</name>
    <name type="common">Melon thrips</name>
    <dbReference type="NCBI Taxonomy" id="161013"/>
    <lineage>
        <taxon>Eukaryota</taxon>
        <taxon>Metazoa</taxon>
        <taxon>Ecdysozoa</taxon>
        <taxon>Arthropoda</taxon>
        <taxon>Hexapoda</taxon>
        <taxon>Insecta</taxon>
        <taxon>Pterygota</taxon>
        <taxon>Neoptera</taxon>
        <taxon>Paraneoptera</taxon>
        <taxon>Thysanoptera</taxon>
        <taxon>Terebrantia</taxon>
        <taxon>Thripoidea</taxon>
        <taxon>Thripidae</taxon>
        <taxon>Thrips</taxon>
    </lineage>
</organism>
<dbReference type="InterPro" id="IPR015089">
    <property type="entry name" value="UQCR"/>
</dbReference>
<evidence type="ECO:0000313" key="2">
    <source>
        <dbReference type="RefSeq" id="XP_034241173.1"/>
    </source>
</evidence>
<dbReference type="Proteomes" id="UP000515158">
    <property type="component" value="Unplaced"/>
</dbReference>
<gene>
    <name evidence="2" type="primary">LOC117645235</name>
</gene>
<dbReference type="InterPro" id="IPR029027">
    <property type="entry name" value="Single_a-helix_sf"/>
</dbReference>
<protein>
    <submittedName>
        <fullName evidence="2">Cytochrome b-c1 complex subunit 10-like</fullName>
    </submittedName>
</protein>
<dbReference type="FunCoup" id="A0A6P8YMJ0">
    <property type="interactions" value="342"/>
</dbReference>
<dbReference type="GO" id="GO:0005743">
    <property type="term" value="C:mitochondrial inner membrane"/>
    <property type="evidence" value="ECO:0007669"/>
    <property type="project" value="TreeGrafter"/>
</dbReference>
<dbReference type="Pfam" id="PF08997">
    <property type="entry name" value="UCR_6-4kD"/>
    <property type="match status" value="1"/>
</dbReference>
<reference evidence="2" key="1">
    <citation type="submission" date="2025-08" db="UniProtKB">
        <authorList>
            <consortium name="RefSeq"/>
        </authorList>
    </citation>
    <scope>IDENTIFICATION</scope>
    <source>
        <tissue evidence="2">Total insect</tissue>
    </source>
</reference>